<dbReference type="KEGG" id="kaf:KAFR_0D01260"/>
<name>H2ATS2_KAZAF</name>
<sequence>MMRKMNQYQSENSTSKPVASDNANNSTNLNSPSAAMGTMNFAQPQVFDDTVSRNIRMRLDYKKSFQDDPEFYPEFTNYPSFPVVPDNMMNILYGNNANDSINNIPLQNGLNHTASMDLDSFGSSNMNPVFKSNTSAPITSNNVINSINNITNILFNKQQQQQQQQQNSKHIDSHKDLLSLLAHKNMEKQNFQTKRMNYHQTHGGDPYLMN</sequence>
<proteinExistence type="predicted"/>
<feature type="region of interest" description="Disordered" evidence="1">
    <location>
        <begin position="1"/>
        <end position="36"/>
    </location>
</feature>
<reference evidence="2 3" key="1">
    <citation type="journal article" date="2011" name="Proc. Natl. Acad. Sci. U.S.A.">
        <title>Evolutionary erosion of yeast sex chromosomes by mating-type switching accidents.</title>
        <authorList>
            <person name="Gordon J.L."/>
            <person name="Armisen D."/>
            <person name="Proux-Wera E."/>
            <person name="Oheigeartaigh S.S."/>
            <person name="Byrne K.P."/>
            <person name="Wolfe K.H."/>
        </authorList>
    </citation>
    <scope>NUCLEOTIDE SEQUENCE [LARGE SCALE GENOMIC DNA]</scope>
    <source>
        <strain evidence="3">ATCC 22294 / BCRC 22015 / CBS 2517 / CECT 1963 / NBRC 1671 / NRRL Y-8276</strain>
    </source>
</reference>
<organism evidence="2 3">
    <name type="scientific">Kazachstania africana (strain ATCC 22294 / BCRC 22015 / CBS 2517 / CECT 1963 / NBRC 1671 / NRRL Y-8276)</name>
    <name type="common">Yeast</name>
    <name type="synonym">Kluyveromyces africanus</name>
    <dbReference type="NCBI Taxonomy" id="1071382"/>
    <lineage>
        <taxon>Eukaryota</taxon>
        <taxon>Fungi</taxon>
        <taxon>Dikarya</taxon>
        <taxon>Ascomycota</taxon>
        <taxon>Saccharomycotina</taxon>
        <taxon>Saccharomycetes</taxon>
        <taxon>Saccharomycetales</taxon>
        <taxon>Saccharomycetaceae</taxon>
        <taxon>Kazachstania</taxon>
    </lineage>
</organism>
<dbReference type="Proteomes" id="UP000005220">
    <property type="component" value="Chromosome 4"/>
</dbReference>
<gene>
    <name evidence="2" type="primary">KAFR0D01260</name>
    <name evidence="2" type="ORF">KAFR_0D01260</name>
</gene>
<accession>H2ATS2</accession>
<dbReference type="HOGENOM" id="CLU_1310313_0_0_1"/>
<feature type="compositionally biased region" description="Polar residues" evidence="1">
    <location>
        <begin position="1"/>
        <end position="33"/>
    </location>
</feature>
<evidence type="ECO:0000256" key="1">
    <source>
        <dbReference type="SAM" id="MobiDB-lite"/>
    </source>
</evidence>
<protein>
    <submittedName>
        <fullName evidence="2">Uncharacterized protein</fullName>
    </submittedName>
</protein>
<evidence type="ECO:0000313" key="2">
    <source>
        <dbReference type="EMBL" id="CCF57772.1"/>
    </source>
</evidence>
<dbReference type="AlphaFoldDB" id="H2ATS2"/>
<dbReference type="OrthoDB" id="4066814at2759"/>
<dbReference type="InParanoid" id="H2ATS2"/>
<dbReference type="EMBL" id="HE650824">
    <property type="protein sequence ID" value="CCF57772.1"/>
    <property type="molecule type" value="Genomic_DNA"/>
</dbReference>
<dbReference type="GeneID" id="13885730"/>
<keyword evidence="3" id="KW-1185">Reference proteome</keyword>
<dbReference type="RefSeq" id="XP_003956907.1">
    <property type="nucleotide sequence ID" value="XM_003956858.1"/>
</dbReference>
<evidence type="ECO:0000313" key="3">
    <source>
        <dbReference type="Proteomes" id="UP000005220"/>
    </source>
</evidence>